<proteinExistence type="predicted"/>
<evidence type="ECO:0000313" key="2">
    <source>
        <dbReference type="Proteomes" id="UP000218615"/>
    </source>
</evidence>
<keyword evidence="2" id="KW-1185">Reference proteome</keyword>
<accession>A0A284VK14</accession>
<name>A0A284VK14_9EURY</name>
<evidence type="ECO:0000313" key="1">
    <source>
        <dbReference type="EMBL" id="SNQ59605.1"/>
    </source>
</evidence>
<gene>
    <name evidence="1" type="ORF">MNV_1240003</name>
</gene>
<dbReference type="AlphaFoldDB" id="A0A284VK14"/>
<dbReference type="Proteomes" id="UP000218615">
    <property type="component" value="Unassembled WGS sequence"/>
</dbReference>
<dbReference type="EMBL" id="FZMP01000029">
    <property type="protein sequence ID" value="SNQ59605.1"/>
    <property type="molecule type" value="Genomic_DNA"/>
</dbReference>
<protein>
    <submittedName>
        <fullName evidence="1">Uncharacterized protein</fullName>
    </submittedName>
</protein>
<organism evidence="1 2">
    <name type="scientific">Candidatus Methanoperedens nitratireducens</name>
    <dbReference type="NCBI Taxonomy" id="1392998"/>
    <lineage>
        <taxon>Archaea</taxon>
        <taxon>Methanobacteriati</taxon>
        <taxon>Methanobacteriota</taxon>
        <taxon>Stenosarchaea group</taxon>
        <taxon>Methanomicrobia</taxon>
        <taxon>Methanosarcinales</taxon>
        <taxon>ANME-2 cluster</taxon>
        <taxon>Candidatus Methanoperedentaceae</taxon>
        <taxon>Candidatus Methanoperedens</taxon>
    </lineage>
</organism>
<reference evidence="2" key="1">
    <citation type="submission" date="2017-06" db="EMBL/GenBank/DDBJ databases">
        <authorList>
            <person name="Cremers G."/>
        </authorList>
    </citation>
    <scope>NUCLEOTIDE SEQUENCE [LARGE SCALE GENOMIC DNA]</scope>
</reference>
<sequence>MESGKICPLMNIKSRVAAKQNIIKTTEDANGKDKEQCGQY</sequence>